<dbReference type="Pfam" id="PF26616">
    <property type="entry name" value="CorA-like"/>
    <property type="match status" value="1"/>
</dbReference>
<feature type="compositionally biased region" description="Polar residues" evidence="1">
    <location>
        <begin position="1219"/>
        <end position="1231"/>
    </location>
</feature>
<evidence type="ECO:0000313" key="4">
    <source>
        <dbReference type="EMBL" id="CAG5144162.1"/>
    </source>
</evidence>
<dbReference type="Gene3D" id="1.10.510.10">
    <property type="entry name" value="Transferase(Phosphotransferase) domain 1"/>
    <property type="match status" value="1"/>
</dbReference>
<dbReference type="PANTHER" id="PTHR34706:SF1">
    <property type="entry name" value="VWFA DOMAIN-CONTAINING PROTEIN"/>
    <property type="match status" value="1"/>
</dbReference>
<dbReference type="OrthoDB" id="5986190at2759"/>
<evidence type="ECO:0000313" key="5">
    <source>
        <dbReference type="Proteomes" id="UP000676310"/>
    </source>
</evidence>
<evidence type="ECO:0000259" key="2">
    <source>
        <dbReference type="PROSITE" id="PS50011"/>
    </source>
</evidence>
<dbReference type="InterPro" id="IPR000719">
    <property type="entry name" value="Prot_kinase_dom"/>
</dbReference>
<dbReference type="Pfam" id="PF00069">
    <property type="entry name" value="Pkinase"/>
    <property type="match status" value="1"/>
</dbReference>
<evidence type="ECO:0000256" key="1">
    <source>
        <dbReference type="SAM" id="MobiDB-lite"/>
    </source>
</evidence>
<reference evidence="4" key="1">
    <citation type="submission" date="2021-05" db="EMBL/GenBank/DDBJ databases">
        <authorList>
            <person name="Stam R."/>
        </authorList>
    </citation>
    <scope>NUCLEOTIDE SEQUENCE</scope>
    <source>
        <strain evidence="4">CS162</strain>
    </source>
</reference>
<dbReference type="InterPro" id="IPR036465">
    <property type="entry name" value="vWFA_dom_sf"/>
</dbReference>
<evidence type="ECO:0008006" key="6">
    <source>
        <dbReference type="Google" id="ProtNLM"/>
    </source>
</evidence>
<dbReference type="InterPro" id="IPR011009">
    <property type="entry name" value="Kinase-like_dom_sf"/>
</dbReference>
<feature type="region of interest" description="Disordered" evidence="1">
    <location>
        <begin position="1219"/>
        <end position="1238"/>
    </location>
</feature>
<dbReference type="Gene3D" id="1.20.58.340">
    <property type="entry name" value="Magnesium transport protein CorA, transmembrane region"/>
    <property type="match status" value="1"/>
</dbReference>
<gene>
    <name evidence="4" type="ORF">ALTATR162_LOCUS1493</name>
</gene>
<dbReference type="SUPFAM" id="SSF53300">
    <property type="entry name" value="vWA-like"/>
    <property type="match status" value="1"/>
</dbReference>
<protein>
    <recommendedName>
        <fullName evidence="6">Protein kinase domain-containing protein</fullName>
    </recommendedName>
</protein>
<organism evidence="4 5">
    <name type="scientific">Alternaria atra</name>
    <dbReference type="NCBI Taxonomy" id="119953"/>
    <lineage>
        <taxon>Eukaryota</taxon>
        <taxon>Fungi</taxon>
        <taxon>Dikarya</taxon>
        <taxon>Ascomycota</taxon>
        <taxon>Pezizomycotina</taxon>
        <taxon>Dothideomycetes</taxon>
        <taxon>Pleosporomycetidae</taxon>
        <taxon>Pleosporales</taxon>
        <taxon>Pleosporineae</taxon>
        <taxon>Pleosporaceae</taxon>
        <taxon>Alternaria</taxon>
        <taxon>Alternaria sect. Ulocladioides</taxon>
    </lineage>
</organism>
<feature type="domain" description="VWFA" evidence="3">
    <location>
        <begin position="1020"/>
        <end position="1212"/>
    </location>
</feature>
<accession>A0A8J2N220</accession>
<feature type="compositionally biased region" description="Polar residues" evidence="1">
    <location>
        <begin position="898"/>
        <end position="911"/>
    </location>
</feature>
<dbReference type="GO" id="GO:0005524">
    <property type="term" value="F:ATP binding"/>
    <property type="evidence" value="ECO:0007669"/>
    <property type="project" value="InterPro"/>
</dbReference>
<feature type="region of interest" description="Disordered" evidence="1">
    <location>
        <begin position="398"/>
        <end position="437"/>
    </location>
</feature>
<dbReference type="GeneID" id="67012833"/>
<proteinExistence type="predicted"/>
<dbReference type="AlphaFoldDB" id="A0A8J2N220"/>
<feature type="region of interest" description="Disordered" evidence="1">
    <location>
        <begin position="860"/>
        <end position="938"/>
    </location>
</feature>
<dbReference type="Proteomes" id="UP000676310">
    <property type="component" value="Unassembled WGS sequence"/>
</dbReference>
<dbReference type="InterPro" id="IPR002035">
    <property type="entry name" value="VWF_A"/>
</dbReference>
<evidence type="ECO:0000259" key="3">
    <source>
        <dbReference type="PROSITE" id="PS50234"/>
    </source>
</evidence>
<dbReference type="PROSITE" id="PS50234">
    <property type="entry name" value="VWFA"/>
    <property type="match status" value="1"/>
</dbReference>
<dbReference type="InterPro" id="IPR058257">
    <property type="entry name" value="CorA-like_dom"/>
</dbReference>
<dbReference type="GO" id="GO:0004672">
    <property type="term" value="F:protein kinase activity"/>
    <property type="evidence" value="ECO:0007669"/>
    <property type="project" value="InterPro"/>
</dbReference>
<dbReference type="EMBL" id="CAJRGZ010000015">
    <property type="protein sequence ID" value="CAG5144162.1"/>
    <property type="molecule type" value="Genomic_DNA"/>
</dbReference>
<comment type="caution">
    <text evidence="4">The sequence shown here is derived from an EMBL/GenBank/DDBJ whole genome shotgun (WGS) entry which is preliminary data.</text>
</comment>
<dbReference type="SUPFAM" id="SSF56112">
    <property type="entry name" value="Protein kinase-like (PK-like)"/>
    <property type="match status" value="1"/>
</dbReference>
<sequence>MDKFVLSCKEFRDYPKNLTQRSALTHSTTGYFDRLEAQSKDLFRDSRDKKVAVDFLDYHEVDHRYSPACIQDQRELELILGFRQSMKAEAIDPRCRFIFLTAGQSRAPLRITHDMFSLLCTFYQVIPSFLDFVFPFGLREHAQDFHFSGLREESRLASYDKACALPGLDRSGRDIRFCYNLRSVEPSKSQSKLPWSIRQCAVYHTFDVESGRMSWIIVKGNKDIKNRVTEASERQTNNGKSLKCCGDAFATSLETHLLLCNWSGENWRWYINDLEDQLQTLTRGVLAFQVEKTPTPLSSPLLPNIMSPCLNAGPFHNVSQMSPTSPPSRSFTLPPILTARLPNRSSTMRSSPQPYTQSPTGNVDQSGNLWTSVPTVNSLPKARRWNSAVNNLRGSLTRPWHLDTANDSPVSGDEKQLLSSPERLSPPQLPPTFSDSDLDKTPDIFTFRNLQDIQYIEEKAQEAMLVLKLNTEILEQLRLHYDELTKHEDFPQEVRDNCRTSLHHFGKGVVGVEKDLRMLQSRTETLLHLLADRKTLTGSIQFIREVAAVSSSAAITHTSEMRSPKENSIHSKASEFYAKESRESAARMETMTLKMQDLAMKTKQETVSMRVITTVTLFFLPATFIATFMSTDILKFEDGGQDLQIQGLKLYLQVALPATAMTFVAWLHNDIKPDNILVSEQHSDSPYNVSFKLVDLGLTGFVLANEYDETQIRDIHGTKMYSAPEYFRGETSRFMQQSIKQAHPAKDIWALACVISLAAVWSVFGHKGLIDYHKRRVDATAAIPSLGNTGYSGCFHDTTKVLAAVEVMHKEACHSRRTNIDNIVTHVIHIVGGMMLEDYSRRPDALRVYDDLTRAVQLATPPGYSVNPNPPGKTAYPRRSMPGRLPPDMPVGLGLDTDSPSMKSPHESQGSLIDRPPDRRATFSARSHSRPFSGASSVGQVEVWQQSPPAAAHDTAHVSQQTPITNTNSPVPQSGAPVGQTALPVASIHDILDYIRRRNLNPKKTSLKGEEWLKRLHGRDQIFLVDDSASMQQHWEEAKSVFEALAYLVKNMDPDGIELRFANSCEYDGRHRHRTRLIRNLERVIPGGQCQMGIALNKILPNYYHTQPNTRSSWSLRVEEKPAVNIYILTDGVWSQGEDCLSTVQDHITRLVDDLWKTGRLEHVGIEFIRFGDDETGKKRLDFLDNDGLKHYHVPRDIVDTEPSTGNVFKMLLGSTDGNWDNQGEARQNSVPKDKEYD</sequence>
<dbReference type="PANTHER" id="PTHR34706">
    <property type="entry name" value="SLR1338 PROTEIN"/>
    <property type="match status" value="1"/>
</dbReference>
<feature type="region of interest" description="Disordered" evidence="1">
    <location>
        <begin position="342"/>
        <end position="368"/>
    </location>
</feature>
<name>A0A8J2N220_9PLEO</name>
<feature type="domain" description="Protein kinase" evidence="2">
    <location>
        <begin position="499"/>
        <end position="856"/>
    </location>
</feature>
<keyword evidence="5" id="KW-1185">Reference proteome</keyword>
<dbReference type="PROSITE" id="PS50011">
    <property type="entry name" value="PROTEIN_KINASE_DOM"/>
    <property type="match status" value="1"/>
</dbReference>
<dbReference type="RefSeq" id="XP_043165024.1">
    <property type="nucleotide sequence ID" value="XM_043309089.1"/>
</dbReference>
<feature type="compositionally biased region" description="Polar residues" evidence="1">
    <location>
        <begin position="343"/>
        <end position="368"/>
    </location>
</feature>